<dbReference type="GO" id="GO:0006355">
    <property type="term" value="P:regulation of DNA-templated transcription"/>
    <property type="evidence" value="ECO:0007669"/>
    <property type="project" value="InterPro"/>
</dbReference>
<dbReference type="SUPFAM" id="SSF52540">
    <property type="entry name" value="P-loop containing nucleoside triphosphate hydrolases"/>
    <property type="match status" value="1"/>
</dbReference>
<keyword evidence="2" id="KW-0238">DNA-binding</keyword>
<keyword evidence="3" id="KW-0804">Transcription</keyword>
<dbReference type="SUPFAM" id="SSF46894">
    <property type="entry name" value="C-terminal effector domain of the bipartite response regulators"/>
    <property type="match status" value="1"/>
</dbReference>
<dbReference type="Gene3D" id="1.10.10.10">
    <property type="entry name" value="Winged helix-like DNA-binding domain superfamily/Winged helix DNA-binding domain"/>
    <property type="match status" value="1"/>
</dbReference>
<dbReference type="PANTHER" id="PTHR44688">
    <property type="entry name" value="DNA-BINDING TRANSCRIPTIONAL ACTIVATOR DEVR_DOSR"/>
    <property type="match status" value="1"/>
</dbReference>
<dbReference type="OrthoDB" id="9789465at2"/>
<dbReference type="Pfam" id="PF17874">
    <property type="entry name" value="TPR_MalT"/>
    <property type="match status" value="1"/>
</dbReference>
<reference evidence="5 6" key="1">
    <citation type="submission" date="2019-02" db="EMBL/GenBank/DDBJ databases">
        <title>Deep-cultivation of Planctomycetes and their phenomic and genomic characterization uncovers novel biology.</title>
        <authorList>
            <person name="Wiegand S."/>
            <person name="Jogler M."/>
            <person name="Boedeker C."/>
            <person name="Pinto D."/>
            <person name="Vollmers J."/>
            <person name="Rivas-Marin E."/>
            <person name="Kohn T."/>
            <person name="Peeters S.H."/>
            <person name="Heuer A."/>
            <person name="Rast P."/>
            <person name="Oberbeckmann S."/>
            <person name="Bunk B."/>
            <person name="Jeske O."/>
            <person name="Meyerdierks A."/>
            <person name="Storesund J.E."/>
            <person name="Kallscheuer N."/>
            <person name="Luecker S."/>
            <person name="Lage O.M."/>
            <person name="Pohl T."/>
            <person name="Merkel B.J."/>
            <person name="Hornburger P."/>
            <person name="Mueller R.-W."/>
            <person name="Bruemmer F."/>
            <person name="Labrenz M."/>
            <person name="Spormann A.M."/>
            <person name="Op den Camp H."/>
            <person name="Overmann J."/>
            <person name="Amann R."/>
            <person name="Jetten M.S.M."/>
            <person name="Mascher T."/>
            <person name="Medema M.H."/>
            <person name="Devos D.P."/>
            <person name="Kaster A.-K."/>
            <person name="Ovreas L."/>
            <person name="Rohde M."/>
            <person name="Galperin M.Y."/>
            <person name="Jogler C."/>
        </authorList>
    </citation>
    <scope>NUCLEOTIDE SEQUENCE [LARGE SCALE GENOMIC DNA]</scope>
    <source>
        <strain evidence="5 6">Q31a</strain>
    </source>
</reference>
<dbReference type="AlphaFoldDB" id="A0A518G6J1"/>
<dbReference type="PRINTS" id="PR00038">
    <property type="entry name" value="HTHLUXR"/>
</dbReference>
<dbReference type="Pfam" id="PF00196">
    <property type="entry name" value="GerE"/>
    <property type="match status" value="1"/>
</dbReference>
<accession>A0A518G6J1</accession>
<dbReference type="CDD" id="cd06170">
    <property type="entry name" value="LuxR_C_like"/>
    <property type="match status" value="1"/>
</dbReference>
<dbReference type="InterPro" id="IPR041617">
    <property type="entry name" value="TPR_MalT"/>
</dbReference>
<dbReference type="InterPro" id="IPR027417">
    <property type="entry name" value="P-loop_NTPase"/>
</dbReference>
<name>A0A518G6J1_9BACT</name>
<sequence>MILCGPTTNAFCTQNRQEKLRKSVTNDSNASTGMGQPSATMILRTKLRPPAAVQRLISRPRLVELLQRNPRRPLTVVSAPAGYGKTTLVSQWLQDAEVKPAWVQLGDENSELRTFLSYLVAAVQVRFPTACSDTAVLLEAAQLPPSLLLAETLSNDLDSIAEPLVVVLDDYHLISNSGIHELLDKLLLHPPRPLHLVLVTRHDPPISMASLRARGWLTEIHQDDLRFTNAEVNAVLGEMAGVSVSQATLEHLEQQVEGWIVGLHLVGLVIRNQSVPEAFLYGLKGGFQQVYDYLSEQVLTGQPAAMRDCLLQTSVLSRFCPSLVEAVCVSPNDSTDKNTSGEKFIEDAQLANLFVVPLDSQGQWFRYHHLFQDLLRRQLQQCYSPKDIAGVHSRGSVWYESQGLITESIEHALAAEDVVRAAEIIERCRRDEFAADRWYVVERWLSMLPDGVKQQRPKLLLAEASIAICRFQVARIPTIIEQVENLLREQTVEPAVRGELAYLRGFLEYWEGNAQSSQQYLEEAISKISGEKNPIEGEAELMLALALCMGGHEKMAVRGLEDRIDRFGVSENQLFSRLTAGLAFVHSISGDLHRSRLDAQRLKLVANKLRIRNTEAWAYYLQAWGHLHAGELEAATGLFADAAEFRYVLDPRAAVDTLAGLALCQQLRQRENEADETTNLLQRFAQDLNERQYLDLADSLQARIALLRGDSRRALQWARSVNEQAVPSSLFLWLEAPAITQARVLITAGSKRDLATATKSLKAIREASESCRFTCQTIEAAALQSVAFDRQGSTDDAFNSLDEALALAESGGWVRPFLELGPPMTSLLQRAPLENVSIEFVDRLLEAFAETPSAPAHESSGQAKTSIPIVAESGPTVSDGTSSAEPYVETLTQRELETLQMLALRLYDKEIAKALSISVWTVRTHVKHIFEKLHVTGRRQAVLKAEELGLLEKG</sequence>
<keyword evidence="6" id="KW-1185">Reference proteome</keyword>
<keyword evidence="1" id="KW-0805">Transcription regulation</keyword>
<dbReference type="Pfam" id="PF25873">
    <property type="entry name" value="WHD_MalT"/>
    <property type="match status" value="1"/>
</dbReference>
<evidence type="ECO:0000313" key="5">
    <source>
        <dbReference type="EMBL" id="QDV24208.1"/>
    </source>
</evidence>
<dbReference type="Gene3D" id="3.40.50.300">
    <property type="entry name" value="P-loop containing nucleotide triphosphate hydrolases"/>
    <property type="match status" value="1"/>
</dbReference>
<dbReference type="InterPro" id="IPR000792">
    <property type="entry name" value="Tscrpt_reg_LuxR_C"/>
</dbReference>
<dbReference type="InterPro" id="IPR016032">
    <property type="entry name" value="Sig_transdc_resp-reg_C-effctor"/>
</dbReference>
<dbReference type="Gene3D" id="1.25.40.10">
    <property type="entry name" value="Tetratricopeptide repeat domain"/>
    <property type="match status" value="1"/>
</dbReference>
<dbReference type="Proteomes" id="UP000318017">
    <property type="component" value="Chromosome"/>
</dbReference>
<protein>
    <submittedName>
        <fullName evidence="5">HTH-type transcriptional regulator MalT</fullName>
    </submittedName>
</protein>
<gene>
    <name evidence="5" type="primary">malT</name>
    <name evidence="5" type="ORF">Q31a_25230</name>
</gene>
<evidence type="ECO:0000259" key="4">
    <source>
        <dbReference type="PROSITE" id="PS50043"/>
    </source>
</evidence>
<dbReference type="SUPFAM" id="SSF48452">
    <property type="entry name" value="TPR-like"/>
    <property type="match status" value="1"/>
</dbReference>
<dbReference type="SMART" id="SM00421">
    <property type="entry name" value="HTH_LUXR"/>
    <property type="match status" value="1"/>
</dbReference>
<evidence type="ECO:0000313" key="6">
    <source>
        <dbReference type="Proteomes" id="UP000318017"/>
    </source>
</evidence>
<feature type="domain" description="HTH luxR-type" evidence="4">
    <location>
        <begin position="884"/>
        <end position="949"/>
    </location>
</feature>
<dbReference type="EMBL" id="CP036298">
    <property type="protein sequence ID" value="QDV24208.1"/>
    <property type="molecule type" value="Genomic_DNA"/>
</dbReference>
<dbReference type="InterPro" id="IPR059106">
    <property type="entry name" value="WHD_MalT"/>
</dbReference>
<organism evidence="5 6">
    <name type="scientific">Aureliella helgolandensis</name>
    <dbReference type="NCBI Taxonomy" id="2527968"/>
    <lineage>
        <taxon>Bacteria</taxon>
        <taxon>Pseudomonadati</taxon>
        <taxon>Planctomycetota</taxon>
        <taxon>Planctomycetia</taxon>
        <taxon>Pirellulales</taxon>
        <taxon>Pirellulaceae</taxon>
        <taxon>Aureliella</taxon>
    </lineage>
</organism>
<dbReference type="GO" id="GO:0003677">
    <property type="term" value="F:DNA binding"/>
    <property type="evidence" value="ECO:0007669"/>
    <property type="project" value="UniProtKB-KW"/>
</dbReference>
<proteinExistence type="predicted"/>
<dbReference type="PANTHER" id="PTHR44688:SF16">
    <property type="entry name" value="DNA-BINDING TRANSCRIPTIONAL ACTIVATOR DEVR_DOSR"/>
    <property type="match status" value="1"/>
</dbReference>
<dbReference type="PROSITE" id="PS50043">
    <property type="entry name" value="HTH_LUXR_2"/>
    <property type="match status" value="1"/>
</dbReference>
<evidence type="ECO:0000256" key="3">
    <source>
        <dbReference type="ARBA" id="ARBA00023163"/>
    </source>
</evidence>
<dbReference type="InterPro" id="IPR011990">
    <property type="entry name" value="TPR-like_helical_dom_sf"/>
</dbReference>
<evidence type="ECO:0000256" key="2">
    <source>
        <dbReference type="ARBA" id="ARBA00023125"/>
    </source>
</evidence>
<dbReference type="InterPro" id="IPR036388">
    <property type="entry name" value="WH-like_DNA-bd_sf"/>
</dbReference>
<dbReference type="KEGG" id="ahel:Q31a_25230"/>
<evidence type="ECO:0000256" key="1">
    <source>
        <dbReference type="ARBA" id="ARBA00023015"/>
    </source>
</evidence>